<sequence length="186" mass="18874">MGKQRAQRGEERGGNRRSGGLRKRADCSGEVGVEVGGAIWSRGFWGKPMVVCGVRGGEVGRRGGGEGLRSEVKGDGGADSATMQIGRSTRPGGGGAPTRTPAQIWAADLPARRRGSSTRRLRGAPAGAEADLASRSPATRASALEFAGAGDHGGGGLGALEVSVGLGFYFSLVDGGGGVMNWPGRR</sequence>
<evidence type="ECO:0000256" key="1">
    <source>
        <dbReference type="SAM" id="MobiDB-lite"/>
    </source>
</evidence>
<keyword evidence="3" id="KW-1185">Reference proteome</keyword>
<gene>
    <name evidence="2" type="ORF">M6B38_294250</name>
</gene>
<reference evidence="2" key="2">
    <citation type="submission" date="2023-04" db="EMBL/GenBank/DDBJ databases">
        <authorList>
            <person name="Bruccoleri R.E."/>
            <person name="Oakeley E.J."/>
            <person name="Faust A.-M."/>
            <person name="Dessus-Babus S."/>
            <person name="Altorfer M."/>
            <person name="Burckhardt D."/>
            <person name="Oertli M."/>
            <person name="Naumann U."/>
            <person name="Petersen F."/>
            <person name="Wong J."/>
        </authorList>
    </citation>
    <scope>NUCLEOTIDE SEQUENCE</scope>
    <source>
        <strain evidence="2">GSM-AAB239-AS_SAM_17_03QT</strain>
        <tissue evidence="2">Leaf</tissue>
    </source>
</reference>
<dbReference type="EMBL" id="JANAVB010006796">
    <property type="protein sequence ID" value="KAJ6844029.1"/>
    <property type="molecule type" value="Genomic_DNA"/>
</dbReference>
<reference evidence="2" key="1">
    <citation type="journal article" date="2023" name="GigaByte">
        <title>Genome assembly of the bearded iris, Iris pallida Lam.</title>
        <authorList>
            <person name="Bruccoleri R.E."/>
            <person name="Oakeley E.J."/>
            <person name="Faust A.M.E."/>
            <person name="Altorfer M."/>
            <person name="Dessus-Babus S."/>
            <person name="Burckhardt D."/>
            <person name="Oertli M."/>
            <person name="Naumann U."/>
            <person name="Petersen F."/>
            <person name="Wong J."/>
        </authorList>
    </citation>
    <scope>NUCLEOTIDE SEQUENCE</scope>
    <source>
        <strain evidence="2">GSM-AAB239-AS_SAM_17_03QT</strain>
    </source>
</reference>
<feature type="region of interest" description="Disordered" evidence="1">
    <location>
        <begin position="58"/>
        <end position="136"/>
    </location>
</feature>
<protein>
    <submittedName>
        <fullName evidence="2">Uncharacterized protein</fullName>
    </submittedName>
</protein>
<feature type="compositionally biased region" description="Basic residues" evidence="1">
    <location>
        <begin position="112"/>
        <end position="122"/>
    </location>
</feature>
<feature type="region of interest" description="Disordered" evidence="1">
    <location>
        <begin position="1"/>
        <end position="27"/>
    </location>
</feature>
<evidence type="ECO:0000313" key="2">
    <source>
        <dbReference type="EMBL" id="KAJ6844029.1"/>
    </source>
</evidence>
<organism evidence="2 3">
    <name type="scientific">Iris pallida</name>
    <name type="common">Sweet iris</name>
    <dbReference type="NCBI Taxonomy" id="29817"/>
    <lineage>
        <taxon>Eukaryota</taxon>
        <taxon>Viridiplantae</taxon>
        <taxon>Streptophyta</taxon>
        <taxon>Embryophyta</taxon>
        <taxon>Tracheophyta</taxon>
        <taxon>Spermatophyta</taxon>
        <taxon>Magnoliopsida</taxon>
        <taxon>Liliopsida</taxon>
        <taxon>Asparagales</taxon>
        <taxon>Iridaceae</taxon>
        <taxon>Iridoideae</taxon>
        <taxon>Irideae</taxon>
        <taxon>Iris</taxon>
    </lineage>
</organism>
<name>A0AAX6HSK3_IRIPA</name>
<dbReference type="Proteomes" id="UP001140949">
    <property type="component" value="Unassembled WGS sequence"/>
</dbReference>
<accession>A0AAX6HSK3</accession>
<evidence type="ECO:0000313" key="3">
    <source>
        <dbReference type="Proteomes" id="UP001140949"/>
    </source>
</evidence>
<feature type="compositionally biased region" description="Basic and acidic residues" evidence="1">
    <location>
        <begin position="58"/>
        <end position="76"/>
    </location>
</feature>
<proteinExistence type="predicted"/>
<comment type="caution">
    <text evidence="2">The sequence shown here is derived from an EMBL/GenBank/DDBJ whole genome shotgun (WGS) entry which is preliminary data.</text>
</comment>
<dbReference type="AlphaFoldDB" id="A0AAX6HSK3"/>